<dbReference type="PANTHER" id="PTHR33055:SF3">
    <property type="entry name" value="PUTATIVE TRANSPOSASE FOR IS117-RELATED"/>
    <property type="match status" value="1"/>
</dbReference>
<reference evidence="1 2" key="1">
    <citation type="submission" date="2016-10" db="EMBL/GenBank/DDBJ databases">
        <authorList>
            <person name="de Groot N.N."/>
        </authorList>
    </citation>
    <scope>NUCLEOTIDE SEQUENCE [LARGE SCALE GENOMIC DNA]</scope>
    <source>
        <strain evidence="1 2">NLAE-zl-C57</strain>
    </source>
</reference>
<dbReference type="EMBL" id="FNDO01000010">
    <property type="protein sequence ID" value="SDH69753.1"/>
    <property type="molecule type" value="Genomic_DNA"/>
</dbReference>
<evidence type="ECO:0008006" key="3">
    <source>
        <dbReference type="Google" id="ProtNLM"/>
    </source>
</evidence>
<dbReference type="InterPro" id="IPR047650">
    <property type="entry name" value="Transpos_IS110"/>
</dbReference>
<dbReference type="Proteomes" id="UP000181870">
    <property type="component" value="Unassembled WGS sequence"/>
</dbReference>
<evidence type="ECO:0000313" key="1">
    <source>
        <dbReference type="EMBL" id="SDH69753.1"/>
    </source>
</evidence>
<feature type="non-terminal residue" evidence="1">
    <location>
        <position position="1"/>
    </location>
</feature>
<protein>
    <recommendedName>
        <fullName evidence="3">IS110 family transposase</fullName>
    </recommendedName>
</protein>
<dbReference type="PANTHER" id="PTHR33055">
    <property type="entry name" value="TRANSPOSASE FOR INSERTION SEQUENCE ELEMENT IS1111A"/>
    <property type="match status" value="1"/>
</dbReference>
<name>A0A1G8EIJ6_BACOV</name>
<sequence length="104" mass="12088">GKQSGTSVNTPAHTSHFANKLIKSLLGQAAHIAKIYNPEIRDYYQRLISKGKKPQVALNNVKNKLIRIIVALVRKKVPYDQNTYKYYEEREVIERKKNEKLIYC</sequence>
<gene>
    <name evidence="1" type="ORF">SAMN05192582_1010102</name>
</gene>
<proteinExistence type="predicted"/>
<dbReference type="AlphaFoldDB" id="A0A1G8EIJ6"/>
<accession>A0A1G8EIJ6</accession>
<evidence type="ECO:0000313" key="2">
    <source>
        <dbReference type="Proteomes" id="UP000181870"/>
    </source>
</evidence>
<organism evidence="1 2">
    <name type="scientific">Bacteroides ovatus</name>
    <dbReference type="NCBI Taxonomy" id="28116"/>
    <lineage>
        <taxon>Bacteria</taxon>
        <taxon>Pseudomonadati</taxon>
        <taxon>Bacteroidota</taxon>
        <taxon>Bacteroidia</taxon>
        <taxon>Bacteroidales</taxon>
        <taxon>Bacteroidaceae</taxon>
        <taxon>Bacteroides</taxon>
    </lineage>
</organism>